<feature type="compositionally biased region" description="Low complexity" evidence="1">
    <location>
        <begin position="435"/>
        <end position="445"/>
    </location>
</feature>
<dbReference type="NCBIfam" id="NF041492">
    <property type="entry name" value="MobF"/>
    <property type="match status" value="1"/>
</dbReference>
<evidence type="ECO:0000256" key="1">
    <source>
        <dbReference type="SAM" id="MobiDB-lite"/>
    </source>
</evidence>
<feature type="compositionally biased region" description="Basic and acidic residues" evidence="1">
    <location>
        <begin position="523"/>
        <end position="541"/>
    </location>
</feature>
<gene>
    <name evidence="3" type="ordered locus">Bcep1808_2669</name>
</gene>
<dbReference type="HOGENOM" id="CLU_503164_0_0_4"/>
<feature type="compositionally biased region" description="Polar residues" evidence="1">
    <location>
        <begin position="425"/>
        <end position="434"/>
    </location>
</feature>
<dbReference type="AlphaFoldDB" id="A4JHA8"/>
<accession>A4JHA8</accession>
<evidence type="ECO:0000259" key="2">
    <source>
        <dbReference type="Pfam" id="PF08751"/>
    </source>
</evidence>
<dbReference type="Pfam" id="PF08751">
    <property type="entry name" value="TrwC"/>
    <property type="match status" value="1"/>
</dbReference>
<evidence type="ECO:0000313" key="4">
    <source>
        <dbReference type="Proteomes" id="UP000002287"/>
    </source>
</evidence>
<protein>
    <recommendedName>
        <fullName evidence="2">TrwC relaxase domain-containing protein</fullName>
    </recommendedName>
</protein>
<feature type="region of interest" description="Disordered" evidence="1">
    <location>
        <begin position="518"/>
        <end position="541"/>
    </location>
</feature>
<evidence type="ECO:0000313" key="3">
    <source>
        <dbReference type="EMBL" id="ABO55661.1"/>
    </source>
</evidence>
<dbReference type="KEGG" id="bvi:Bcep1808_2669"/>
<dbReference type="Proteomes" id="UP000002287">
    <property type="component" value="Chromosome 1"/>
</dbReference>
<feature type="region of interest" description="Disordered" evidence="1">
    <location>
        <begin position="397"/>
        <end position="461"/>
    </location>
</feature>
<name>A4JHA8_BURVG</name>
<sequence length="541" mass="61991">MNMLSNAPIKNLDYYLNVRAQDDYYNKKDSGNKEGIGTWSGKGAEALNLVGIVEKTEFLRIMNGRNPHTSFSDKLSKYVRDDTKRHGQDFTFSANKSFTLLYNSVDDNSQLKRDLDKLWKEANIILRDELEKNVQIRENGKLVPASGAVIGYWEHETSREEDGKIDPNKHNHNVIAQYAMDKNGNWKSVEFGNLFKNKILIDAKAQAHIAKGVRELGFEIVEDKHSWRIKGFNHEALSHFSGRRNKILKEAGKNASYRARQNQANVKNAKSDYNLSDLKQEWKDRLESFGFTPKSIESLRGDKIEIQKPVTKSDIIRLSMKLAGSKHFKKEHVNLAIEKKSETHDFDKQKMYDLIFPKNQNLYKAPTKSKEQYYYDREFVSEDHHKTNQTIDREFQKNDLERLKSNAPTPSKEQIEQQKQKLVPTDSNQVQLGTSGSSNSSSRSNAQTPTRTATGGGGQSIQQQIASLLGSLHEARMALGKIDISSPAYSEQMARIYAIEQQLASMASQKAVSEYQEAQQKLTLERKQEEKQHEQQRERTR</sequence>
<dbReference type="eggNOG" id="COG0507">
    <property type="taxonomic scope" value="Bacteria"/>
</dbReference>
<dbReference type="EMBL" id="CP000614">
    <property type="protein sequence ID" value="ABO55661.1"/>
    <property type="molecule type" value="Genomic_DNA"/>
</dbReference>
<feature type="domain" description="TrwC relaxase" evidence="2">
    <location>
        <begin position="13"/>
        <end position="287"/>
    </location>
</feature>
<proteinExistence type="predicted"/>
<dbReference type="InterPro" id="IPR014862">
    <property type="entry name" value="TrwC"/>
</dbReference>
<reference evidence="4" key="1">
    <citation type="submission" date="2007-03" db="EMBL/GenBank/DDBJ databases">
        <title>Complete sequence of chromosome 1 of Burkholderia vietnamiensis G4.</title>
        <authorList>
            <consortium name="US DOE Joint Genome Institute"/>
            <person name="Copeland A."/>
            <person name="Lucas S."/>
            <person name="Lapidus A."/>
            <person name="Barry K."/>
            <person name="Detter J.C."/>
            <person name="Glavina del Rio T."/>
            <person name="Hammon N."/>
            <person name="Israni S."/>
            <person name="Dalin E."/>
            <person name="Tice H."/>
            <person name="Pitluck S."/>
            <person name="Chain P."/>
            <person name="Malfatti S."/>
            <person name="Shin M."/>
            <person name="Vergez L."/>
            <person name="Schmutz J."/>
            <person name="Larimer F."/>
            <person name="Land M."/>
            <person name="Hauser L."/>
            <person name="Kyrpides N."/>
            <person name="Tiedje J."/>
            <person name="Richardson P."/>
        </authorList>
    </citation>
    <scope>NUCLEOTIDE SEQUENCE [LARGE SCALE GENOMIC DNA]</scope>
    <source>
        <strain evidence="4">G4 / LMG 22486</strain>
    </source>
</reference>
<organism evidence="3 4">
    <name type="scientific">Burkholderia vietnamiensis (strain G4 / LMG 22486)</name>
    <name type="common">Burkholderia cepacia (strain R1808)</name>
    <dbReference type="NCBI Taxonomy" id="269482"/>
    <lineage>
        <taxon>Bacteria</taxon>
        <taxon>Pseudomonadati</taxon>
        <taxon>Pseudomonadota</taxon>
        <taxon>Betaproteobacteria</taxon>
        <taxon>Burkholderiales</taxon>
        <taxon>Burkholderiaceae</taxon>
        <taxon>Burkholderia</taxon>
        <taxon>Burkholderia cepacia complex</taxon>
    </lineage>
</organism>
<dbReference type="SUPFAM" id="SSF55464">
    <property type="entry name" value="Origin of replication-binding domain, RBD-like"/>
    <property type="match status" value="1"/>
</dbReference>